<evidence type="ECO:0000256" key="1">
    <source>
        <dbReference type="SAM" id="MobiDB-lite"/>
    </source>
</evidence>
<dbReference type="AlphaFoldDB" id="A0A4Q9V1C1"/>
<dbReference type="OrthoDB" id="3267483at2"/>
<feature type="region of interest" description="Disordered" evidence="1">
    <location>
        <begin position="180"/>
        <end position="199"/>
    </location>
</feature>
<accession>A0A4Q9V1C1</accession>
<dbReference type="Proteomes" id="UP000293036">
    <property type="component" value="Unassembled WGS sequence"/>
</dbReference>
<reference evidence="2 3" key="1">
    <citation type="submission" date="2019-02" db="EMBL/GenBank/DDBJ databases">
        <title>Arcanobacterium bovis sp. nov., isolated from the milk of a cow with mastitis.</title>
        <authorList>
            <person name="Sammra O."/>
            <person name="Foster G."/>
            <person name="Hassan A."/>
            <person name="Alssahen M."/>
            <person name="Laemmler C."/>
            <person name="Borowiak M."/>
            <person name="Malorny B."/>
            <person name="Abdulmawjood A."/>
        </authorList>
    </citation>
    <scope>NUCLEOTIDE SEQUENCE [LARGE SCALE GENOMIC DNA]</scope>
    <source>
        <strain evidence="2 3">C605018/01/1</strain>
    </source>
</reference>
<evidence type="ECO:0000313" key="3">
    <source>
        <dbReference type="Proteomes" id="UP000293036"/>
    </source>
</evidence>
<name>A0A4Q9V1C1_9ACTO</name>
<evidence type="ECO:0000313" key="2">
    <source>
        <dbReference type="EMBL" id="TBW22886.1"/>
    </source>
</evidence>
<protein>
    <recommendedName>
        <fullName evidence="4">AbiEi antitoxin C-terminal domain-containing protein</fullName>
    </recommendedName>
</protein>
<sequence>MITFPLIEAKNLAQLNECRLSDDQYLELLPGIFADLNYCITPTLRAYAHQSITHEGDILSARSALWIHTGIAPVTLVRGPRTVRLDSKYRNTGPRRRIQSHNILKLGNVFVTDCDRTAVDLLLEDLESGIGYLPSLLRAGARYERMLDCLERIRSVAGKKRVQAVLSQLPSDIFSYNRPNHSDTSLMARPAGVHPSSTP</sequence>
<dbReference type="RefSeq" id="WP_131279983.1">
    <property type="nucleotide sequence ID" value="NZ_JBHSLR010000009.1"/>
</dbReference>
<evidence type="ECO:0008006" key="4">
    <source>
        <dbReference type="Google" id="ProtNLM"/>
    </source>
</evidence>
<dbReference type="EMBL" id="SJDT01000002">
    <property type="protein sequence ID" value="TBW22886.1"/>
    <property type="molecule type" value="Genomic_DNA"/>
</dbReference>
<organism evidence="2 3">
    <name type="scientific">Arcanobacterium bovis</name>
    <dbReference type="NCBI Taxonomy" id="2529275"/>
    <lineage>
        <taxon>Bacteria</taxon>
        <taxon>Bacillati</taxon>
        <taxon>Actinomycetota</taxon>
        <taxon>Actinomycetes</taxon>
        <taxon>Actinomycetales</taxon>
        <taxon>Actinomycetaceae</taxon>
        <taxon>Arcanobacterium</taxon>
    </lineage>
</organism>
<proteinExistence type="predicted"/>
<comment type="caution">
    <text evidence="2">The sequence shown here is derived from an EMBL/GenBank/DDBJ whole genome shotgun (WGS) entry which is preliminary data.</text>
</comment>
<keyword evidence="3" id="KW-1185">Reference proteome</keyword>
<gene>
    <name evidence="2" type="ORF">EZJ44_03035</name>
</gene>